<dbReference type="Proteomes" id="UP000317550">
    <property type="component" value="Chromosome"/>
</dbReference>
<dbReference type="PANTHER" id="PTHR47505">
    <property type="entry name" value="DNA UTILIZATION PROTEIN YHGH"/>
    <property type="match status" value="1"/>
</dbReference>
<evidence type="ECO:0000313" key="5">
    <source>
        <dbReference type="Proteomes" id="UP000317550"/>
    </source>
</evidence>
<protein>
    <submittedName>
        <fullName evidence="4">ComF family protein</fullName>
    </submittedName>
</protein>
<dbReference type="AlphaFoldDB" id="A0A516SC10"/>
<dbReference type="EMBL" id="CP041730">
    <property type="protein sequence ID" value="QDQ25682.1"/>
    <property type="molecule type" value="Genomic_DNA"/>
</dbReference>
<proteinExistence type="inferred from homology"/>
<evidence type="ECO:0000259" key="2">
    <source>
        <dbReference type="Pfam" id="PF00156"/>
    </source>
</evidence>
<dbReference type="RefSeq" id="WP_143856607.1">
    <property type="nucleotide sequence ID" value="NZ_CP041730.1"/>
</dbReference>
<feature type="domain" description="Double zinc ribbon" evidence="3">
    <location>
        <begin position="21"/>
        <end position="73"/>
    </location>
</feature>
<dbReference type="SUPFAM" id="SSF53271">
    <property type="entry name" value="PRTase-like"/>
    <property type="match status" value="1"/>
</dbReference>
<feature type="domain" description="Phosphoribosyltransferase" evidence="2">
    <location>
        <begin position="149"/>
        <end position="237"/>
    </location>
</feature>
<evidence type="ECO:0000313" key="4">
    <source>
        <dbReference type="EMBL" id="QDQ25682.1"/>
    </source>
</evidence>
<dbReference type="InterPro" id="IPR000836">
    <property type="entry name" value="PRTase_dom"/>
</dbReference>
<dbReference type="Pfam" id="PF00156">
    <property type="entry name" value="Pribosyltran"/>
    <property type="match status" value="1"/>
</dbReference>
<dbReference type="PANTHER" id="PTHR47505:SF1">
    <property type="entry name" value="DNA UTILIZATION PROTEIN YHGH"/>
    <property type="match status" value="1"/>
</dbReference>
<dbReference type="Pfam" id="PF18912">
    <property type="entry name" value="DZR_2"/>
    <property type="match status" value="1"/>
</dbReference>
<reference evidence="5" key="1">
    <citation type="submission" date="2019-07" db="EMBL/GenBank/DDBJ databases">
        <title>Chitinimonas sp. nov., isolated from Ny-Alesund, arctica soil.</title>
        <authorList>
            <person name="Xu Q."/>
            <person name="Peng F."/>
        </authorList>
    </citation>
    <scope>NUCLEOTIDE SEQUENCE [LARGE SCALE GENOMIC DNA]</scope>
    <source>
        <strain evidence="5">R3-44</strain>
    </source>
</reference>
<dbReference type="InterPro" id="IPR044005">
    <property type="entry name" value="DZR_2"/>
</dbReference>
<dbReference type="KEGG" id="cari:FNU76_04570"/>
<dbReference type="CDD" id="cd06223">
    <property type="entry name" value="PRTases_typeI"/>
    <property type="match status" value="1"/>
</dbReference>
<accession>A0A516SC10</accession>
<gene>
    <name evidence="4" type="ORF">FNU76_04570</name>
</gene>
<dbReference type="OrthoDB" id="5244859at2"/>
<keyword evidence="5" id="KW-1185">Reference proteome</keyword>
<dbReference type="Gene3D" id="3.40.50.2020">
    <property type="match status" value="1"/>
</dbReference>
<comment type="similarity">
    <text evidence="1">Belongs to the ComF/GntX family.</text>
</comment>
<evidence type="ECO:0000259" key="3">
    <source>
        <dbReference type="Pfam" id="PF18912"/>
    </source>
</evidence>
<sequence length="240" mass="26197">MDCLLFKRLYQRLSGLAAGLVEICLPQACVLCGGGSGEQGICSPCLADLPWLDEAYCPACGLPSPLAERCGACTRSPPAFDSTLAAWRYEWPLDRLIPAYKYGGQLILGAALADGLLARLRARPRPDCLLAMPLHPQRLRERGFNQSHELARRLARKLELPLLHRGIARILHTPPQASLALAERRKALRDAFTVERDLHGMRIAVVDDVMTTGASLDALANALKAAGAFHVDCWVLARTI</sequence>
<evidence type="ECO:0000256" key="1">
    <source>
        <dbReference type="ARBA" id="ARBA00008007"/>
    </source>
</evidence>
<name>A0A516SC10_9NEIS</name>
<dbReference type="InterPro" id="IPR029057">
    <property type="entry name" value="PRTase-like"/>
</dbReference>
<dbReference type="InterPro" id="IPR051910">
    <property type="entry name" value="ComF/GntX_DNA_util-trans"/>
</dbReference>
<organism evidence="4 5">
    <name type="scientific">Chitinimonas arctica</name>
    <dbReference type="NCBI Taxonomy" id="2594795"/>
    <lineage>
        <taxon>Bacteria</taxon>
        <taxon>Pseudomonadati</taxon>
        <taxon>Pseudomonadota</taxon>
        <taxon>Betaproteobacteria</taxon>
        <taxon>Neisseriales</taxon>
        <taxon>Chitinibacteraceae</taxon>
        <taxon>Chitinimonas</taxon>
    </lineage>
</organism>